<feature type="signal peptide" evidence="1">
    <location>
        <begin position="1"/>
        <end position="25"/>
    </location>
</feature>
<dbReference type="VEuPathDB" id="VectorBase:ACON2_038745"/>
<proteinExistence type="predicted"/>
<evidence type="ECO:0000313" key="3">
    <source>
        <dbReference type="EnsemblMetazoa" id="ACOM024205-PA.1"/>
    </source>
</evidence>
<feature type="chain" id="PRO_5036486775" description="Farnesoic acid O-methyl transferase domain-containing protein" evidence="1">
    <location>
        <begin position="26"/>
        <end position="213"/>
    </location>
</feature>
<dbReference type="PANTHER" id="PTHR36695:SF12">
    <property type="entry name" value="AGAP008648-PA"/>
    <property type="match status" value="1"/>
</dbReference>
<evidence type="ECO:0000256" key="1">
    <source>
        <dbReference type="SAM" id="SignalP"/>
    </source>
</evidence>
<dbReference type="AlphaFoldDB" id="A0A8W7P2H2"/>
<organism evidence="3">
    <name type="scientific">Anopheles coluzzii</name>
    <name type="common">African malaria mosquito</name>
    <dbReference type="NCBI Taxonomy" id="1518534"/>
    <lineage>
        <taxon>Eukaryota</taxon>
        <taxon>Metazoa</taxon>
        <taxon>Ecdysozoa</taxon>
        <taxon>Arthropoda</taxon>
        <taxon>Hexapoda</taxon>
        <taxon>Insecta</taxon>
        <taxon>Pterygota</taxon>
        <taxon>Neoptera</taxon>
        <taxon>Endopterygota</taxon>
        <taxon>Diptera</taxon>
        <taxon>Nematocera</taxon>
        <taxon>Culicoidea</taxon>
        <taxon>Culicidae</taxon>
        <taxon>Anophelinae</taxon>
        <taxon>Anopheles</taxon>
    </lineage>
</organism>
<name>A0A8W7P2H2_ANOCL</name>
<protein>
    <recommendedName>
        <fullName evidence="2">Farnesoic acid O-methyl transferase domain-containing protein</fullName>
    </recommendedName>
</protein>
<reference evidence="3" key="1">
    <citation type="submission" date="2022-08" db="UniProtKB">
        <authorList>
            <consortium name="EnsemblMetazoa"/>
        </authorList>
    </citation>
    <scope>IDENTIFICATION</scope>
</reference>
<dbReference type="EnsemblMetazoa" id="ACOM024205-RA">
    <property type="protein sequence ID" value="ACOM024205-PA.1"/>
    <property type="gene ID" value="ACOM024205"/>
</dbReference>
<dbReference type="Pfam" id="PF12248">
    <property type="entry name" value="Methyltransf_FA"/>
    <property type="match status" value="1"/>
</dbReference>
<keyword evidence="1" id="KW-0732">Signal</keyword>
<evidence type="ECO:0000259" key="2">
    <source>
        <dbReference type="Pfam" id="PF12248"/>
    </source>
</evidence>
<dbReference type="InterPro" id="IPR022041">
    <property type="entry name" value="Methyltransf_FA"/>
</dbReference>
<dbReference type="PANTHER" id="PTHR36695">
    <property type="entry name" value="AGAP008648-PA"/>
    <property type="match status" value="1"/>
</dbReference>
<accession>A0A8W7P2H2</accession>
<feature type="domain" description="Farnesoic acid O-methyl transferase" evidence="2">
    <location>
        <begin position="48"/>
        <end position="195"/>
    </location>
</feature>
<dbReference type="Proteomes" id="UP000075882">
    <property type="component" value="Unassembled WGS sequence"/>
</dbReference>
<sequence>LYNTSCKMKSLLVWASLVAASLCQSDTFFQNSFDAIRGCKQFENMAGYNGPNEYFSVADLRNVGYTKNSMYFRLGFVGQSAHTRFGATLYPYDNDVIEIVLGGLGNTWSAGRRQTRTAANEHKNALLGEAQTPHILSRSHPTVVVLEVFQNGVVQVTMDGQVQPFLTFADSSKIPVKFMTFTRWEVDVIAFYDCPLLERNRFLKSLPFNGTVV</sequence>